<dbReference type="Proteomes" id="UP000054399">
    <property type="component" value="Unassembled WGS sequence"/>
</dbReference>
<accession>A0ABR3BJI4</accession>
<organism evidence="6 7">
    <name type="scientific">Cryptococcus tetragattii IND107</name>
    <dbReference type="NCBI Taxonomy" id="1296105"/>
    <lineage>
        <taxon>Eukaryota</taxon>
        <taxon>Fungi</taxon>
        <taxon>Dikarya</taxon>
        <taxon>Basidiomycota</taxon>
        <taxon>Agaricomycotina</taxon>
        <taxon>Tremellomycetes</taxon>
        <taxon>Tremellales</taxon>
        <taxon>Cryptococcaceae</taxon>
        <taxon>Cryptococcus</taxon>
        <taxon>Cryptococcus gattii species complex</taxon>
    </lineage>
</organism>
<evidence type="ECO:0000256" key="5">
    <source>
        <dbReference type="SAM" id="MobiDB-lite"/>
    </source>
</evidence>
<dbReference type="SMART" id="SM00386">
    <property type="entry name" value="HAT"/>
    <property type="match status" value="4"/>
</dbReference>
<dbReference type="InterPro" id="IPR003107">
    <property type="entry name" value="HAT"/>
</dbReference>
<comment type="caution">
    <text evidence="6">The sequence shown here is derived from an EMBL/GenBank/DDBJ whole genome shotgun (WGS) entry which is preliminary data.</text>
</comment>
<feature type="compositionally biased region" description="Pro residues" evidence="5">
    <location>
        <begin position="629"/>
        <end position="638"/>
    </location>
</feature>
<evidence type="ECO:0000256" key="1">
    <source>
        <dbReference type="ARBA" id="ARBA00004123"/>
    </source>
</evidence>
<sequence>MASPPSFSSFPDLAISQPKKAETGPSQNSAPSFSSFPELEPQARRRRSRSWSKERTRDDEGERRRRRDKERTSEKGTDRDNRKRKEKDESRIRDERRREKGSETRQSGQWEYEEDRKERRRGREEEEGRRHREKKKRKDERDHSAERRYKEERRERERKQAEALVRGDVTVPQPTVAAVEPVKKEDGWIKEEDGLPWYETLVKTSRKKRYEDLDDPNSSSNFFVDIAGDRDILRYGSSSSFSAPKYYRDGGNRIIGYNEGLRIVNSRDRTEKGIEVAPKGRPYVPRYNKQTKSAISHLERILLRPSPQGEIDSHSDFLAFEVRNRHRQEESDIPEYRNITRSVQEDNDDQLSILHSIIGEFTTMEQEVRKRTSWMEQHLRDYPSDVERWIEYSRLHLKLSPNAERAMGVTDPAMLPTTKAQAEITLSILSRALKAASENAYSERLHLAYLRAAETLWPADKVTSRWKNVLRELGEQSGKIRGLEEGMMEIWLGYIEWREGQGFGRGDGEKGKGESIDEVVDVYLECIDKLKDKAGNGGSLQAREENAVYLFLRACLFLKQSGHGERALSAFQALMEITFFKPDPLRHIPPADQLTAWWQALIGQFETFWDTEAPRIGESGSVGWRNTPPGTPPPPSRPAPSFAHTSSDPFERWLEAEMSAEQAYALPGRVRDLDPATEDDPFHVIVFSDISPFLFPIFTPEVRLQLIYAFLTFLGLPFTPPEVPSTSPANADPHLRWTLVENRSARQAFWPPKQSIKRIAWQTVGGEPMEPERKRGMDDPFGCPVKCWAQDRETLFGRKGAWYRDVEALDLQAIDVELVRSVFKLLRPLVPDPSFTLASFALEAAVSPKSAVKAAKAILASERSNLLLWDGYARIERQRGNVSAARTVYATALQAASQEGGDGPRSEDEMDLWAGWAEVEFEADERERCLEVLVMAAGIASERLAEHINPTYSPIPPSPINILKSRQYYHSVSTPLSQSHLLLISLFSYLLDGIHTTRDFLVQSSQTYPPSSAESEESLQLLTRILYHHTTRHSTPPALTRDVLEYALSSFPNNTSFLSLYMYGELGSKVYRRVQRLIAQITSEHKDGGVMKGVIGHLWAVWAEAVSAHRTFWDDGGGGAERVRMALDKGINSTGGRYSAALWMLYIEFEALMGRHQTAKQLCYRAVSTLGGCKALYLLPFSLPLRPHFSTRELKEWAELMVERGLRLRIPFELFWMAEEEEGSERAIVLPEDEVLAEDELRFLSERQALKPY</sequence>
<dbReference type="Gene3D" id="1.25.40.10">
    <property type="entry name" value="Tetratricopeptide repeat domain"/>
    <property type="match status" value="2"/>
</dbReference>
<feature type="compositionally biased region" description="Basic and acidic residues" evidence="5">
    <location>
        <begin position="114"/>
        <end position="130"/>
    </location>
</feature>
<reference evidence="6 7" key="2">
    <citation type="submission" date="2024-01" db="EMBL/GenBank/DDBJ databases">
        <title>Comparative genomics of Cryptococcus and Kwoniella reveals pathogenesis evolution and contrasting modes of karyotype evolution via chromosome fusion or intercentromeric recombination.</title>
        <authorList>
            <person name="Coelho M.A."/>
            <person name="David-Palma M."/>
            <person name="Shea T."/>
            <person name="Bowers K."/>
            <person name="Mcginley-Smith S."/>
            <person name="Mohammad A.W."/>
            <person name="Gnirke A."/>
            <person name="Yurkov A.M."/>
            <person name="Nowrousian M."/>
            <person name="Sun S."/>
            <person name="Cuomo C.A."/>
            <person name="Heitman J."/>
        </authorList>
    </citation>
    <scope>NUCLEOTIDE SEQUENCE [LARGE SCALE GENOMIC DNA]</scope>
    <source>
        <strain evidence="6 7">IND107</strain>
    </source>
</reference>
<keyword evidence="3" id="KW-0677">Repeat</keyword>
<comment type="similarity">
    <text evidence="2">Belongs to the NRDE2 family.</text>
</comment>
<protein>
    <recommendedName>
        <fullName evidence="8">DUF1740-domain-containing protein</fullName>
    </recommendedName>
</protein>
<feature type="compositionally biased region" description="Polar residues" evidence="5">
    <location>
        <begin position="24"/>
        <end position="35"/>
    </location>
</feature>
<evidence type="ECO:0000256" key="3">
    <source>
        <dbReference type="ARBA" id="ARBA00022737"/>
    </source>
</evidence>
<reference evidence="7" key="1">
    <citation type="submission" date="2015-01" db="EMBL/GenBank/DDBJ databases">
        <title>The Genome Sequence of Cryptococcus gattii MMRL2647.</title>
        <authorList>
            <consortium name="The Broad Institute Genomics Platform"/>
            <person name="Cuomo C."/>
            <person name="Litvintseva A."/>
            <person name="Chen Y."/>
            <person name="Heitman J."/>
            <person name="Sun S."/>
            <person name="Springer D."/>
            <person name="Dromer F."/>
            <person name="Young S."/>
            <person name="Zeng Q."/>
            <person name="Gargeya S."/>
            <person name="Abouelleil A."/>
            <person name="Alvarado L."/>
            <person name="Chapman S.B."/>
            <person name="Gainer-Dewar J."/>
            <person name="Goldberg J."/>
            <person name="Griggs A."/>
            <person name="Gujja S."/>
            <person name="Hansen M."/>
            <person name="Howarth C."/>
            <person name="Imamovic A."/>
            <person name="Larimer J."/>
            <person name="Murphy C."/>
            <person name="Naylor J."/>
            <person name="Pearson M."/>
            <person name="Priest M."/>
            <person name="Roberts A."/>
            <person name="Saif S."/>
            <person name="Shea T."/>
            <person name="Sykes S."/>
            <person name="Wortman J."/>
            <person name="Nusbaum C."/>
            <person name="Birren B."/>
        </authorList>
    </citation>
    <scope>NUCLEOTIDE SEQUENCE [LARGE SCALE GENOMIC DNA]</scope>
    <source>
        <strain evidence="7">IND107</strain>
    </source>
</reference>
<evidence type="ECO:0008006" key="8">
    <source>
        <dbReference type="Google" id="ProtNLM"/>
    </source>
</evidence>
<dbReference type="PANTHER" id="PTHR13471">
    <property type="entry name" value="TETRATRICOPEPTIDE-LIKE HELICAL"/>
    <property type="match status" value="1"/>
</dbReference>
<dbReference type="EMBL" id="ATAM02000012">
    <property type="protein sequence ID" value="KAL0241954.1"/>
    <property type="molecule type" value="Genomic_DNA"/>
</dbReference>
<evidence type="ECO:0000256" key="2">
    <source>
        <dbReference type="ARBA" id="ARBA00009265"/>
    </source>
</evidence>
<feature type="compositionally biased region" description="Basic and acidic residues" evidence="5">
    <location>
        <begin position="139"/>
        <end position="161"/>
    </location>
</feature>
<name>A0ABR3BJI4_9TREE</name>
<dbReference type="InterPro" id="IPR013633">
    <property type="entry name" value="NRDE-2"/>
</dbReference>
<evidence type="ECO:0000256" key="4">
    <source>
        <dbReference type="ARBA" id="ARBA00023242"/>
    </source>
</evidence>
<dbReference type="PANTHER" id="PTHR13471:SF0">
    <property type="entry name" value="NUCLEAR EXOSOME REGULATOR NRDE2"/>
    <property type="match status" value="1"/>
</dbReference>
<feature type="region of interest" description="Disordered" evidence="5">
    <location>
        <begin position="1"/>
        <end position="169"/>
    </location>
</feature>
<dbReference type="Pfam" id="PF08424">
    <property type="entry name" value="NRDE-2"/>
    <property type="match status" value="1"/>
</dbReference>
<gene>
    <name evidence="6" type="ORF">I308_106128</name>
</gene>
<feature type="compositionally biased region" description="Basic and acidic residues" evidence="5">
    <location>
        <begin position="51"/>
        <end position="103"/>
    </location>
</feature>
<dbReference type="GeneID" id="91992983"/>
<evidence type="ECO:0000313" key="7">
    <source>
        <dbReference type="Proteomes" id="UP000054399"/>
    </source>
</evidence>
<dbReference type="RefSeq" id="XP_066611336.1">
    <property type="nucleotide sequence ID" value="XM_066760575.1"/>
</dbReference>
<comment type="subcellular location">
    <subcellularLocation>
        <location evidence="1">Nucleus</location>
    </subcellularLocation>
</comment>
<evidence type="ECO:0000313" key="6">
    <source>
        <dbReference type="EMBL" id="KAL0241954.1"/>
    </source>
</evidence>
<feature type="region of interest" description="Disordered" evidence="5">
    <location>
        <begin position="619"/>
        <end position="645"/>
    </location>
</feature>
<keyword evidence="4" id="KW-0539">Nucleus</keyword>
<keyword evidence="7" id="KW-1185">Reference proteome</keyword>
<proteinExistence type="inferred from homology"/>
<dbReference type="InterPro" id="IPR011990">
    <property type="entry name" value="TPR-like_helical_dom_sf"/>
</dbReference>